<accession>A0ABX0GYV8</accession>
<dbReference type="InterPro" id="IPR036890">
    <property type="entry name" value="HATPase_C_sf"/>
</dbReference>
<evidence type="ECO:0000259" key="3">
    <source>
        <dbReference type="Pfam" id="PF13581"/>
    </source>
</evidence>
<dbReference type="Gene3D" id="3.30.565.10">
    <property type="entry name" value="Histidine kinase-like ATPase, C-terminal domain"/>
    <property type="match status" value="1"/>
</dbReference>
<name>A0ABX0GYV8_9ACTN</name>
<gene>
    <name evidence="4" type="ORF">G9H71_13990</name>
</gene>
<keyword evidence="1" id="KW-0418">Kinase</keyword>
<protein>
    <submittedName>
        <fullName evidence="4">ATP-binding protein</fullName>
    </submittedName>
</protein>
<dbReference type="SUPFAM" id="SSF55874">
    <property type="entry name" value="ATPase domain of HSP90 chaperone/DNA topoisomerase II/histidine kinase"/>
    <property type="match status" value="1"/>
</dbReference>
<keyword evidence="1" id="KW-0808">Transferase</keyword>
<feature type="region of interest" description="Disordered" evidence="2">
    <location>
        <begin position="1"/>
        <end position="23"/>
    </location>
</feature>
<sequence>MTLPRPGDLRLGGPIYGSPGGAPALDPGTPVARLQLPGVAESVPTARAFLTSLLRSWKVATESVEDVELLVSEVAGNAVRHGRGDVAVEVSKSAETVHIEVHDSERAMPRFVDSETHPDAEGGRGMWLVDALAERWGTRGLDDGKAVWFEVSARRG</sequence>
<keyword evidence="5" id="KW-1185">Reference proteome</keyword>
<keyword evidence="1" id="KW-0723">Serine/threonine-protein kinase</keyword>
<dbReference type="RefSeq" id="WP_166282852.1">
    <property type="nucleotide sequence ID" value="NZ_JAANNP010000012.1"/>
</dbReference>
<dbReference type="CDD" id="cd16936">
    <property type="entry name" value="HATPase_RsbW-like"/>
    <property type="match status" value="1"/>
</dbReference>
<dbReference type="InterPro" id="IPR003594">
    <property type="entry name" value="HATPase_dom"/>
</dbReference>
<dbReference type="PANTHER" id="PTHR35526:SF3">
    <property type="entry name" value="ANTI-SIGMA-F FACTOR RSBW"/>
    <property type="match status" value="1"/>
</dbReference>
<feature type="domain" description="Histidine kinase/HSP90-like ATPase" evidence="3">
    <location>
        <begin position="40"/>
        <end position="148"/>
    </location>
</feature>
<dbReference type="InterPro" id="IPR050267">
    <property type="entry name" value="Anti-sigma-factor_SerPK"/>
</dbReference>
<evidence type="ECO:0000313" key="4">
    <source>
        <dbReference type="EMBL" id="NHC14895.1"/>
    </source>
</evidence>
<dbReference type="Pfam" id="PF13581">
    <property type="entry name" value="HATPase_c_2"/>
    <property type="match status" value="1"/>
</dbReference>
<keyword evidence="4" id="KW-0547">Nucleotide-binding</keyword>
<reference evidence="4 5" key="1">
    <citation type="submission" date="2020-03" db="EMBL/GenBank/DDBJ databases">
        <title>Two novel Motilibacter sp.</title>
        <authorList>
            <person name="Liu S."/>
        </authorList>
    </citation>
    <scope>NUCLEOTIDE SEQUENCE [LARGE SCALE GENOMIC DNA]</scope>
    <source>
        <strain evidence="4 5">E257</strain>
    </source>
</reference>
<comment type="caution">
    <text evidence="4">The sequence shown here is derived from an EMBL/GenBank/DDBJ whole genome shotgun (WGS) entry which is preliminary data.</text>
</comment>
<keyword evidence="4" id="KW-0067">ATP-binding</keyword>
<dbReference type="GO" id="GO:0005524">
    <property type="term" value="F:ATP binding"/>
    <property type="evidence" value="ECO:0007669"/>
    <property type="project" value="UniProtKB-KW"/>
</dbReference>
<proteinExistence type="predicted"/>
<organism evidence="4 5">
    <name type="scientific">Motilibacter deserti</name>
    <dbReference type="NCBI Taxonomy" id="2714956"/>
    <lineage>
        <taxon>Bacteria</taxon>
        <taxon>Bacillati</taxon>
        <taxon>Actinomycetota</taxon>
        <taxon>Actinomycetes</taxon>
        <taxon>Motilibacterales</taxon>
        <taxon>Motilibacteraceae</taxon>
        <taxon>Motilibacter</taxon>
    </lineage>
</organism>
<evidence type="ECO:0000313" key="5">
    <source>
        <dbReference type="Proteomes" id="UP000800981"/>
    </source>
</evidence>
<dbReference type="PANTHER" id="PTHR35526">
    <property type="entry name" value="ANTI-SIGMA-F FACTOR RSBW-RELATED"/>
    <property type="match status" value="1"/>
</dbReference>
<evidence type="ECO:0000256" key="2">
    <source>
        <dbReference type="SAM" id="MobiDB-lite"/>
    </source>
</evidence>
<dbReference type="Proteomes" id="UP000800981">
    <property type="component" value="Unassembled WGS sequence"/>
</dbReference>
<dbReference type="EMBL" id="JAANNP010000012">
    <property type="protein sequence ID" value="NHC14895.1"/>
    <property type="molecule type" value="Genomic_DNA"/>
</dbReference>
<evidence type="ECO:0000256" key="1">
    <source>
        <dbReference type="ARBA" id="ARBA00022527"/>
    </source>
</evidence>